<accession>A0A7W7R3L8</accession>
<name>A0A7W7R3L8_KITKI</name>
<proteinExistence type="predicted"/>
<evidence type="ECO:0000313" key="2">
    <source>
        <dbReference type="EMBL" id="MBB4924790.1"/>
    </source>
</evidence>
<keyword evidence="3" id="KW-1185">Reference proteome</keyword>
<dbReference type="Gene3D" id="3.30.720.160">
    <property type="entry name" value="Bifunctional DNA primase/polymerase, N-terminal"/>
    <property type="match status" value="1"/>
</dbReference>
<feature type="domain" description="DNA primase/polymerase bifunctional N-terminal" evidence="1">
    <location>
        <begin position="11"/>
        <end position="185"/>
    </location>
</feature>
<gene>
    <name evidence="2" type="ORF">FHR34_003783</name>
</gene>
<dbReference type="SUPFAM" id="SSF56747">
    <property type="entry name" value="Prim-pol domain"/>
    <property type="match status" value="1"/>
</dbReference>
<dbReference type="SMART" id="SM00943">
    <property type="entry name" value="Prim-Pol"/>
    <property type="match status" value="1"/>
</dbReference>
<dbReference type="InterPro" id="IPR015330">
    <property type="entry name" value="DNA_primase/pol_bifunc_N"/>
</dbReference>
<dbReference type="Proteomes" id="UP000540506">
    <property type="component" value="Unassembled WGS sequence"/>
</dbReference>
<dbReference type="AlphaFoldDB" id="A0A7W7R3L8"/>
<dbReference type="CDD" id="cd04859">
    <property type="entry name" value="Prim_Pol"/>
    <property type="match status" value="1"/>
</dbReference>
<dbReference type="EMBL" id="JACHJV010000001">
    <property type="protein sequence ID" value="MBB4924790.1"/>
    <property type="molecule type" value="Genomic_DNA"/>
</dbReference>
<dbReference type="RefSeq" id="WP_184936676.1">
    <property type="nucleotide sequence ID" value="NZ_JACHJV010000001.1"/>
</dbReference>
<comment type="caution">
    <text evidence="2">The sequence shown here is derived from an EMBL/GenBank/DDBJ whole genome shotgun (WGS) entry which is preliminary data.</text>
</comment>
<dbReference type="Pfam" id="PF09250">
    <property type="entry name" value="Prim-Pol"/>
    <property type="match status" value="1"/>
</dbReference>
<protein>
    <recommendedName>
        <fullName evidence="1">DNA primase/polymerase bifunctional N-terminal domain-containing protein</fullName>
    </recommendedName>
</protein>
<sequence length="297" mass="31386">MTAQPRLLTAALAAAEHGWHVFPLLPDSKRPAVAAWEQRATTDPDRIRRCWTSGSYNIGIACGPSRLLVIDLDTPKPGAVPPSQWAEAQVRDGADVLAALCEEHRQQYPADTYTVATPSGGTHHYFTAPTGTALRNTAGQRGSGLGWLIDTRASGGYVVAAGSTVDGRRYNVVHSTAAAQLPDWITQRLAPPPKPVAPMVRLDGRTAASRPAYAAAALRNETANVATAPEGTRNWVLTRAARALGRFVANGKLSRSEVEQALKGAAEHAGLTAREADATITNALNWSIAHNPAGDAA</sequence>
<organism evidence="2 3">
    <name type="scientific">Kitasatospora kifunensis</name>
    <name type="common">Streptomyces kifunensis</name>
    <dbReference type="NCBI Taxonomy" id="58351"/>
    <lineage>
        <taxon>Bacteria</taxon>
        <taxon>Bacillati</taxon>
        <taxon>Actinomycetota</taxon>
        <taxon>Actinomycetes</taxon>
        <taxon>Kitasatosporales</taxon>
        <taxon>Streptomycetaceae</taxon>
        <taxon>Kitasatospora</taxon>
    </lineage>
</organism>
<evidence type="ECO:0000313" key="3">
    <source>
        <dbReference type="Proteomes" id="UP000540506"/>
    </source>
</evidence>
<evidence type="ECO:0000259" key="1">
    <source>
        <dbReference type="SMART" id="SM00943"/>
    </source>
</evidence>
<reference evidence="2 3" key="1">
    <citation type="submission" date="2020-08" db="EMBL/GenBank/DDBJ databases">
        <title>Sequencing the genomes of 1000 actinobacteria strains.</title>
        <authorList>
            <person name="Klenk H.-P."/>
        </authorList>
    </citation>
    <scope>NUCLEOTIDE SEQUENCE [LARGE SCALE GENOMIC DNA]</scope>
    <source>
        <strain evidence="2 3">DSM 41654</strain>
    </source>
</reference>